<accession>A0AAW2C484</accession>
<dbReference type="EMBL" id="JAZDWU010000009">
    <property type="protein sequence ID" value="KAK9991789.1"/>
    <property type="molecule type" value="Genomic_DNA"/>
</dbReference>
<organism evidence="2 3">
    <name type="scientific">Lithocarpus litseifolius</name>
    <dbReference type="NCBI Taxonomy" id="425828"/>
    <lineage>
        <taxon>Eukaryota</taxon>
        <taxon>Viridiplantae</taxon>
        <taxon>Streptophyta</taxon>
        <taxon>Embryophyta</taxon>
        <taxon>Tracheophyta</taxon>
        <taxon>Spermatophyta</taxon>
        <taxon>Magnoliopsida</taxon>
        <taxon>eudicotyledons</taxon>
        <taxon>Gunneridae</taxon>
        <taxon>Pentapetalae</taxon>
        <taxon>rosids</taxon>
        <taxon>fabids</taxon>
        <taxon>Fagales</taxon>
        <taxon>Fagaceae</taxon>
        <taxon>Lithocarpus</taxon>
    </lineage>
</organism>
<dbReference type="AlphaFoldDB" id="A0AAW2C484"/>
<comment type="caution">
    <text evidence="2">The sequence shown here is derived from an EMBL/GenBank/DDBJ whole genome shotgun (WGS) entry which is preliminary data.</text>
</comment>
<keyword evidence="3" id="KW-1185">Reference proteome</keyword>
<evidence type="ECO:0000259" key="1">
    <source>
        <dbReference type="Pfam" id="PF13966"/>
    </source>
</evidence>
<dbReference type="PANTHER" id="PTHR33116">
    <property type="entry name" value="REVERSE TRANSCRIPTASE ZINC-BINDING DOMAIN-CONTAINING PROTEIN-RELATED-RELATED"/>
    <property type="match status" value="1"/>
</dbReference>
<evidence type="ECO:0000313" key="3">
    <source>
        <dbReference type="Proteomes" id="UP001459277"/>
    </source>
</evidence>
<feature type="domain" description="Reverse transcriptase zinc-binding" evidence="1">
    <location>
        <begin position="405"/>
        <end position="480"/>
    </location>
</feature>
<protein>
    <recommendedName>
        <fullName evidence="1">Reverse transcriptase zinc-binding domain-containing protein</fullName>
    </recommendedName>
</protein>
<gene>
    <name evidence="2" type="ORF">SO802_026774</name>
</gene>
<dbReference type="Pfam" id="PF13966">
    <property type="entry name" value="zf-RVT"/>
    <property type="match status" value="1"/>
</dbReference>
<reference evidence="2 3" key="1">
    <citation type="submission" date="2024-01" db="EMBL/GenBank/DDBJ databases">
        <title>A telomere-to-telomere, gap-free genome of sweet tea (Lithocarpus litseifolius).</title>
        <authorList>
            <person name="Zhou J."/>
        </authorList>
    </citation>
    <scope>NUCLEOTIDE SEQUENCE [LARGE SCALE GENOMIC DNA]</scope>
    <source>
        <strain evidence="2">Zhou-2022a</strain>
        <tissue evidence="2">Leaf</tissue>
    </source>
</reference>
<name>A0AAW2C484_9ROSI</name>
<dbReference type="PANTHER" id="PTHR33116:SF86">
    <property type="entry name" value="REVERSE TRANSCRIPTASE DOMAIN-CONTAINING PROTEIN"/>
    <property type="match status" value="1"/>
</dbReference>
<proteinExistence type="predicted"/>
<sequence>MLGSHSYLKPTQLSEPSLRAILRPLHNGINRLTVIRTCKKLLPPPSPASVSPSSTIPIIDAISFATTIEKLPIGRLWTCTQNLVSSKTKLLTSVSFDTHLRATRRGPKLTHLLFADDSLLFCRANMEECGKVMEILNMYKEASRQKVNRGKTSLFFSKNTSTDLKHEIKVALGVPKIKKYERYLGLSSFVGKGKKASLSYIKERVWRKLQGWKGKLLSQACREWGQQGDRRKVHWVKWEEMTKSKLVGEMGFRDLAMFNDSLLAKQAWRLLHNKQSLFYKVFKACFFPNTLIMEASDSRMGSYAWNSILVGKEVIKRGSRWRIGNGKKVNIWQHRWLPRKHPSYLPTCPIKDFEHNTVSSLIEPCTRPGGWTVSGGRCGADKKIPLSKKVTEDVLYWPFTSNGEYNSKSGYRFFKEEAEQLHSTQVPPLRDKNLWKAVWAMRVPQKLKNFMWWACRNAMLTKQALVERTIITDPTCDRCRLCY</sequence>
<dbReference type="Proteomes" id="UP001459277">
    <property type="component" value="Unassembled WGS sequence"/>
</dbReference>
<dbReference type="InterPro" id="IPR026960">
    <property type="entry name" value="RVT-Znf"/>
</dbReference>
<evidence type="ECO:0000313" key="2">
    <source>
        <dbReference type="EMBL" id="KAK9991789.1"/>
    </source>
</evidence>